<dbReference type="InterPro" id="IPR050093">
    <property type="entry name" value="ABC_SmlMolc_Importer"/>
</dbReference>
<organism evidence="5 6">
    <name type="scientific">Simiaoa sunii</name>
    <dbReference type="NCBI Taxonomy" id="2763672"/>
    <lineage>
        <taxon>Bacteria</taxon>
        <taxon>Bacillati</taxon>
        <taxon>Bacillota</taxon>
        <taxon>Clostridia</taxon>
        <taxon>Lachnospirales</taxon>
        <taxon>Lachnospiraceae</taxon>
        <taxon>Simiaoa</taxon>
    </lineage>
</organism>
<keyword evidence="3 5" id="KW-0067">ATP-binding</keyword>
<dbReference type="PROSITE" id="PS50893">
    <property type="entry name" value="ABC_TRANSPORTER_2"/>
    <property type="match status" value="1"/>
</dbReference>
<dbReference type="SUPFAM" id="SSF52540">
    <property type="entry name" value="P-loop containing nucleoside triphosphate hydrolases"/>
    <property type="match status" value="1"/>
</dbReference>
<dbReference type="Proteomes" id="UP000515981">
    <property type="component" value="Chromosome"/>
</dbReference>
<dbReference type="InterPro" id="IPR003439">
    <property type="entry name" value="ABC_transporter-like_ATP-bd"/>
</dbReference>
<protein>
    <submittedName>
        <fullName evidence="5">ATP-binding cassette domain-containing protein</fullName>
    </submittedName>
</protein>
<dbReference type="InterPro" id="IPR027417">
    <property type="entry name" value="P-loop_NTPase"/>
</dbReference>
<dbReference type="EMBL" id="CP060633">
    <property type="protein sequence ID" value="QNM01471.1"/>
    <property type="molecule type" value="Genomic_DNA"/>
</dbReference>
<dbReference type="GO" id="GO:0016887">
    <property type="term" value="F:ATP hydrolysis activity"/>
    <property type="evidence" value="ECO:0007669"/>
    <property type="project" value="InterPro"/>
</dbReference>
<gene>
    <name evidence="5" type="ORF">H9Q77_10085</name>
</gene>
<evidence type="ECO:0000259" key="4">
    <source>
        <dbReference type="PROSITE" id="PS50893"/>
    </source>
</evidence>
<evidence type="ECO:0000313" key="6">
    <source>
        <dbReference type="Proteomes" id="UP000515981"/>
    </source>
</evidence>
<dbReference type="SMART" id="SM00382">
    <property type="entry name" value="AAA"/>
    <property type="match status" value="1"/>
</dbReference>
<dbReference type="Gene3D" id="3.40.50.300">
    <property type="entry name" value="P-loop containing nucleotide triphosphate hydrolases"/>
    <property type="match status" value="1"/>
</dbReference>
<evidence type="ECO:0000313" key="5">
    <source>
        <dbReference type="EMBL" id="QNM01471.1"/>
    </source>
</evidence>
<dbReference type="RefSeq" id="WP_249325398.1">
    <property type="nucleotide sequence ID" value="NZ_CP060633.1"/>
</dbReference>
<dbReference type="PANTHER" id="PTHR42781:SF4">
    <property type="entry name" value="SPERMIDINE_PUTRESCINE IMPORT ATP-BINDING PROTEIN POTA"/>
    <property type="match status" value="1"/>
</dbReference>
<dbReference type="PANTHER" id="PTHR42781">
    <property type="entry name" value="SPERMIDINE/PUTRESCINE IMPORT ATP-BINDING PROTEIN POTA"/>
    <property type="match status" value="1"/>
</dbReference>
<keyword evidence="1" id="KW-0813">Transport</keyword>
<keyword evidence="6" id="KW-1185">Reference proteome</keyword>
<keyword evidence="2" id="KW-0547">Nucleotide-binding</keyword>
<feature type="domain" description="ABC transporter" evidence="4">
    <location>
        <begin position="2"/>
        <end position="227"/>
    </location>
</feature>
<dbReference type="Pfam" id="PF00005">
    <property type="entry name" value="ABC_tran"/>
    <property type="match status" value="1"/>
</dbReference>
<dbReference type="KEGG" id="ssun:H9Q77_10085"/>
<dbReference type="InterPro" id="IPR003593">
    <property type="entry name" value="AAA+_ATPase"/>
</dbReference>
<accession>A0A7G9FSD9</accession>
<reference evidence="5 6" key="1">
    <citation type="submission" date="2020-08" db="EMBL/GenBank/DDBJ databases">
        <authorList>
            <person name="Liu C."/>
            <person name="Sun Q."/>
        </authorList>
    </citation>
    <scope>NUCLEOTIDE SEQUENCE [LARGE SCALE GENOMIC DNA]</scope>
    <source>
        <strain evidence="5 6">NSJ-8</strain>
    </source>
</reference>
<evidence type="ECO:0000256" key="2">
    <source>
        <dbReference type="ARBA" id="ARBA00022741"/>
    </source>
</evidence>
<name>A0A7G9FSD9_9FIRM</name>
<evidence type="ECO:0000256" key="3">
    <source>
        <dbReference type="ARBA" id="ARBA00022840"/>
    </source>
</evidence>
<evidence type="ECO:0000256" key="1">
    <source>
        <dbReference type="ARBA" id="ARBA00022448"/>
    </source>
</evidence>
<sequence length="347" mass="39366">MALYVDFEKKCGDFLLKVKFTAQKEVLGLLGASGCGKSMTLKCIAGIEKPDKGVIRLDDKVFFDSEKRIHLPVQKRRVGYLFQDYALFPNMTVLQNILCGAGDRKKASEYVKRFFLEGKEQLYPAQLSGGQKQRTAMARMLAGEPEILMLDEPFTALDNYLKMQLERELMKVMEDYGKTVLFVSHDRNEAYRMTDRIAVMEDGQILDVQPKEELFQNPASLAATLLTGCKNVSMLQAESDSGYAAADWGIRLSAPSEEGSYKYAAFRAHYFQVVPAMEATNVLECHILRVIEDTFSTVVLFCNGNRTGEHASEVLTYELPKEEWQALKNTETLYLKMPPEQIIWLEK</sequence>
<dbReference type="GO" id="GO:0005524">
    <property type="term" value="F:ATP binding"/>
    <property type="evidence" value="ECO:0007669"/>
    <property type="project" value="UniProtKB-KW"/>
</dbReference>
<proteinExistence type="predicted"/>
<dbReference type="AlphaFoldDB" id="A0A7G9FSD9"/>